<keyword evidence="1" id="KW-0812">Transmembrane</keyword>
<dbReference type="Proteomes" id="UP000681340">
    <property type="component" value="Unassembled WGS sequence"/>
</dbReference>
<evidence type="ECO:0008006" key="4">
    <source>
        <dbReference type="Google" id="ProtNLM"/>
    </source>
</evidence>
<accession>A0A919VHA9</accession>
<dbReference type="AlphaFoldDB" id="A0A919VHA9"/>
<evidence type="ECO:0000256" key="1">
    <source>
        <dbReference type="SAM" id="Phobius"/>
    </source>
</evidence>
<feature type="transmembrane region" description="Helical" evidence="1">
    <location>
        <begin position="31"/>
        <end position="50"/>
    </location>
</feature>
<reference evidence="2" key="1">
    <citation type="submission" date="2021-03" db="EMBL/GenBank/DDBJ databases">
        <title>Whole genome shotgun sequence of Actinoplanes auranticolor NBRC 12245.</title>
        <authorList>
            <person name="Komaki H."/>
            <person name="Tamura T."/>
        </authorList>
    </citation>
    <scope>NUCLEOTIDE SEQUENCE</scope>
    <source>
        <strain evidence="2">NBRC 12245</strain>
    </source>
</reference>
<dbReference type="InterPro" id="IPR021214">
    <property type="entry name" value="DUF2568"/>
</dbReference>
<evidence type="ECO:0000313" key="3">
    <source>
        <dbReference type="Proteomes" id="UP000681340"/>
    </source>
</evidence>
<comment type="caution">
    <text evidence="2">The sequence shown here is derived from an EMBL/GenBank/DDBJ whole genome shotgun (WGS) entry which is preliminary data.</text>
</comment>
<feature type="transmembrane region" description="Helical" evidence="1">
    <location>
        <begin position="71"/>
        <end position="99"/>
    </location>
</feature>
<gene>
    <name evidence="2" type="ORF">Aau02nite_16390</name>
</gene>
<keyword evidence="1" id="KW-1133">Transmembrane helix</keyword>
<name>A0A919VHA9_9ACTN</name>
<dbReference type="EMBL" id="BOQL01000016">
    <property type="protein sequence ID" value="GIM65344.1"/>
    <property type="molecule type" value="Genomic_DNA"/>
</dbReference>
<protein>
    <recommendedName>
        <fullName evidence="4">DUF2568 domain-containing protein</fullName>
    </recommendedName>
</protein>
<feature type="transmembrane region" description="Helical" evidence="1">
    <location>
        <begin position="7"/>
        <end position="25"/>
    </location>
</feature>
<dbReference type="RefSeq" id="WP_212987697.1">
    <property type="nucleotide sequence ID" value="NZ_BAABEA010000002.1"/>
</dbReference>
<sequence length="125" mass="13433">MRGLQLVLRFVLELCALAALAYAGWQTSAGFWVRLLAAIALPLLAAVVWGQWVAPKARRPIPDPLRLVPEWLVFGGATVALAVTGHPILAVALAVLAAANRLALHLLHVTTGGRTEEHPDPRITR</sequence>
<keyword evidence="3" id="KW-1185">Reference proteome</keyword>
<evidence type="ECO:0000313" key="2">
    <source>
        <dbReference type="EMBL" id="GIM65344.1"/>
    </source>
</evidence>
<proteinExistence type="predicted"/>
<dbReference type="Pfam" id="PF10823">
    <property type="entry name" value="DUF2568"/>
    <property type="match status" value="1"/>
</dbReference>
<organism evidence="2 3">
    <name type="scientific">Actinoplanes auranticolor</name>
    <dbReference type="NCBI Taxonomy" id="47988"/>
    <lineage>
        <taxon>Bacteria</taxon>
        <taxon>Bacillati</taxon>
        <taxon>Actinomycetota</taxon>
        <taxon>Actinomycetes</taxon>
        <taxon>Micromonosporales</taxon>
        <taxon>Micromonosporaceae</taxon>
        <taxon>Actinoplanes</taxon>
    </lineage>
</organism>
<keyword evidence="1" id="KW-0472">Membrane</keyword>